<evidence type="ECO:0000313" key="4">
    <source>
        <dbReference type="RefSeq" id="XP_017779198.1"/>
    </source>
</evidence>
<evidence type="ECO:0000259" key="2">
    <source>
        <dbReference type="Pfam" id="PF14941"/>
    </source>
</evidence>
<gene>
    <name evidence="4" type="primary">LOC108564608</name>
</gene>
<dbReference type="RefSeq" id="XP_017779198.1">
    <property type="nucleotide sequence ID" value="XM_017923709.1"/>
</dbReference>
<protein>
    <submittedName>
        <fullName evidence="4">Uncharacterized protein LOC108564608</fullName>
    </submittedName>
</protein>
<feature type="chain" id="PRO_5046882848" evidence="1">
    <location>
        <begin position="21"/>
        <end position="448"/>
    </location>
</feature>
<feature type="non-terminal residue" evidence="4">
    <location>
        <position position="448"/>
    </location>
</feature>
<proteinExistence type="predicted"/>
<evidence type="ECO:0000313" key="3">
    <source>
        <dbReference type="Proteomes" id="UP000695000"/>
    </source>
</evidence>
<dbReference type="InterPro" id="IPR053894">
    <property type="entry name" value="OAF_N"/>
</dbReference>
<evidence type="ECO:0000256" key="1">
    <source>
        <dbReference type="SAM" id="SignalP"/>
    </source>
</evidence>
<feature type="signal peptide" evidence="1">
    <location>
        <begin position="1"/>
        <end position="20"/>
    </location>
</feature>
<dbReference type="GeneID" id="108564608"/>
<organism evidence="3 4">
    <name type="scientific">Nicrophorus vespilloides</name>
    <name type="common">Boreal carrion beetle</name>
    <dbReference type="NCBI Taxonomy" id="110193"/>
    <lineage>
        <taxon>Eukaryota</taxon>
        <taxon>Metazoa</taxon>
        <taxon>Ecdysozoa</taxon>
        <taxon>Arthropoda</taxon>
        <taxon>Hexapoda</taxon>
        <taxon>Insecta</taxon>
        <taxon>Pterygota</taxon>
        <taxon>Neoptera</taxon>
        <taxon>Endopterygota</taxon>
        <taxon>Coleoptera</taxon>
        <taxon>Polyphaga</taxon>
        <taxon>Staphyliniformia</taxon>
        <taxon>Silphidae</taxon>
        <taxon>Nicrophorinae</taxon>
        <taxon>Nicrophorus</taxon>
    </lineage>
</organism>
<dbReference type="Proteomes" id="UP000695000">
    <property type="component" value="Unplaced"/>
</dbReference>
<accession>A0ABM1MX98</accession>
<reference evidence="4" key="1">
    <citation type="submission" date="2025-08" db="UniProtKB">
        <authorList>
            <consortium name="RefSeq"/>
        </authorList>
    </citation>
    <scope>IDENTIFICATION</scope>
    <source>
        <tissue evidence="4">Whole Larva</tissue>
    </source>
</reference>
<sequence length="448" mass="50226">MLKLWCLVVLGGFGLEVIFGETFTAIPENLLNCYRSNVTKDLPQPPLTTKLLIELIRKLEFDKSSPHIRTLTNAVLHTAKYDGVRRTGGGDELDGIIPYRASGEHFYKYQFIVDHLTPGDTLQFPRDAINEVEFCILHLIVSNTIDQWPNKSCKDCIVEQGVLWDKWGSISGGHLITGLASALQKEKLTLGRLMDNIQANDTFSASTRNQIIDNVLFSTIVGDLAEVLIRQGVDPVIGVVGNWNDTLLPRLHYLEVDAWDMSGAELLAGIDAILLADRVKDWLDILEGIRLSQLIDMYYSDRGVAFDRSYRACERFKKLQGLFDAFDLVDYVSAAAKILQTTGRYGVYLEENAIDKLAFGIVDSYKKTAELLGKSQVDCDERAEDPGRMELIVILDGTWQSYNIHQFASYGGEVLQENISANVSDDTVNLEFQRSDGTLVTQLIDFRN</sequence>
<feature type="domain" description="Out at first protein BRICHOS-like" evidence="2">
    <location>
        <begin position="410"/>
        <end position="448"/>
    </location>
</feature>
<name>A0ABM1MX98_NICVS</name>
<keyword evidence="3" id="KW-1185">Reference proteome</keyword>
<dbReference type="Pfam" id="PF14941">
    <property type="entry name" value="OAF_N"/>
    <property type="match status" value="1"/>
</dbReference>
<keyword evidence="1" id="KW-0732">Signal</keyword>